<evidence type="ECO:0000313" key="2">
    <source>
        <dbReference type="EMBL" id="CAB4762364.1"/>
    </source>
</evidence>
<sequence>MSGATRAGHGLRAHPLARRTGAKRTRHARGAAGRCGQGHDASRGQGTGMADRHSSGSGEGHSGSALVGRRPVRFDPRRRRAA</sequence>
<organism evidence="2">
    <name type="scientific">freshwater metagenome</name>
    <dbReference type="NCBI Taxonomy" id="449393"/>
    <lineage>
        <taxon>unclassified sequences</taxon>
        <taxon>metagenomes</taxon>
        <taxon>ecological metagenomes</taxon>
    </lineage>
</organism>
<evidence type="ECO:0000256" key="1">
    <source>
        <dbReference type="SAM" id="MobiDB-lite"/>
    </source>
</evidence>
<gene>
    <name evidence="2" type="ORF">UFOPK2844_01171</name>
</gene>
<accession>A0A6J6USU0</accession>
<feature type="compositionally biased region" description="Basic residues" evidence="1">
    <location>
        <begin position="9"/>
        <end position="29"/>
    </location>
</feature>
<dbReference type="AlphaFoldDB" id="A0A6J6USU0"/>
<reference evidence="2" key="1">
    <citation type="submission" date="2020-05" db="EMBL/GenBank/DDBJ databases">
        <authorList>
            <person name="Chiriac C."/>
            <person name="Salcher M."/>
            <person name="Ghai R."/>
            <person name="Kavagutti S V."/>
        </authorList>
    </citation>
    <scope>NUCLEOTIDE SEQUENCE</scope>
</reference>
<protein>
    <submittedName>
        <fullName evidence="2">Unannotated protein</fullName>
    </submittedName>
</protein>
<dbReference type="EMBL" id="CAEZZG010000033">
    <property type="protein sequence ID" value="CAB4762364.1"/>
    <property type="molecule type" value="Genomic_DNA"/>
</dbReference>
<proteinExistence type="predicted"/>
<feature type="region of interest" description="Disordered" evidence="1">
    <location>
        <begin position="1"/>
        <end position="82"/>
    </location>
</feature>
<name>A0A6J6USU0_9ZZZZ</name>